<comment type="similarity">
    <text evidence="2 10">Belongs to the gluconokinase GntK/GntV family.</text>
</comment>
<keyword evidence="4 10" id="KW-0808">Transferase</keyword>
<dbReference type="NCBIfam" id="TIGR01313">
    <property type="entry name" value="therm_gnt_kin"/>
    <property type="match status" value="1"/>
</dbReference>
<protein>
    <recommendedName>
        <fullName evidence="3 10">Gluconokinase</fullName>
        <ecNumber evidence="3 10">2.7.1.12</ecNumber>
    </recommendedName>
</protein>
<keyword evidence="6 10" id="KW-0418">Kinase</keyword>
<dbReference type="InterPro" id="IPR006001">
    <property type="entry name" value="Therm_gnt_kin"/>
</dbReference>
<dbReference type="FunFam" id="3.40.50.300:FF:000522">
    <property type="entry name" value="Gluconokinase"/>
    <property type="match status" value="1"/>
</dbReference>
<evidence type="ECO:0000256" key="1">
    <source>
        <dbReference type="ARBA" id="ARBA00004761"/>
    </source>
</evidence>
<dbReference type="GO" id="GO:0005524">
    <property type="term" value="F:ATP binding"/>
    <property type="evidence" value="ECO:0007669"/>
    <property type="project" value="UniProtKB-KW"/>
</dbReference>
<dbReference type="AlphaFoldDB" id="A0A848LAE2"/>
<sequence>MVVIVMGVSGAGKTTVGSSLAEALGWRFLDADDLHPVPNKVKMAQGVPLTDEDRWPWLWMLSGVIGEALRQGDGLVVACSALKEAYRKVLEVDAARVRFVYLDASRELLASRLSQRHGHFMPPSLLDSQLATLEVPDSALRVDVTPPVKEVVARIREGLGL</sequence>
<dbReference type="RefSeq" id="WP_169345324.1">
    <property type="nucleotide sequence ID" value="NZ_JABBJJ010000054.1"/>
</dbReference>
<evidence type="ECO:0000256" key="10">
    <source>
        <dbReference type="RuleBase" id="RU363066"/>
    </source>
</evidence>
<comment type="pathway">
    <text evidence="1">Carbohydrate acid metabolism.</text>
</comment>
<dbReference type="EMBL" id="JABBJJ010000054">
    <property type="protein sequence ID" value="NMO16030.1"/>
    <property type="molecule type" value="Genomic_DNA"/>
</dbReference>
<dbReference type="CDD" id="cd02021">
    <property type="entry name" value="GntK"/>
    <property type="match status" value="1"/>
</dbReference>
<evidence type="ECO:0000256" key="9">
    <source>
        <dbReference type="ARBA" id="ARBA00048090"/>
    </source>
</evidence>
<dbReference type="InterPro" id="IPR027417">
    <property type="entry name" value="P-loop_NTPase"/>
</dbReference>
<name>A0A848LAE2_9BACT</name>
<dbReference type="Proteomes" id="UP000518300">
    <property type="component" value="Unassembled WGS sequence"/>
</dbReference>
<evidence type="ECO:0000256" key="3">
    <source>
        <dbReference type="ARBA" id="ARBA00012054"/>
    </source>
</evidence>
<dbReference type="GO" id="GO:0046316">
    <property type="term" value="F:gluconokinase activity"/>
    <property type="evidence" value="ECO:0007669"/>
    <property type="project" value="UniProtKB-EC"/>
</dbReference>
<dbReference type="SUPFAM" id="SSF52540">
    <property type="entry name" value="P-loop containing nucleoside triphosphate hydrolases"/>
    <property type="match status" value="1"/>
</dbReference>
<dbReference type="EC" id="2.7.1.12" evidence="3 10"/>
<evidence type="ECO:0000256" key="8">
    <source>
        <dbReference type="ARBA" id="ARBA00023064"/>
    </source>
</evidence>
<comment type="catalytic activity">
    <reaction evidence="9 10">
        <text>D-gluconate + ATP = 6-phospho-D-gluconate + ADP + H(+)</text>
        <dbReference type="Rhea" id="RHEA:19433"/>
        <dbReference type="ChEBI" id="CHEBI:15378"/>
        <dbReference type="ChEBI" id="CHEBI:18391"/>
        <dbReference type="ChEBI" id="CHEBI:30616"/>
        <dbReference type="ChEBI" id="CHEBI:58759"/>
        <dbReference type="ChEBI" id="CHEBI:456216"/>
        <dbReference type="EC" id="2.7.1.12"/>
    </reaction>
</comment>
<organism evidence="11 12">
    <name type="scientific">Pyxidicoccus fallax</name>
    <dbReference type="NCBI Taxonomy" id="394095"/>
    <lineage>
        <taxon>Bacteria</taxon>
        <taxon>Pseudomonadati</taxon>
        <taxon>Myxococcota</taxon>
        <taxon>Myxococcia</taxon>
        <taxon>Myxococcales</taxon>
        <taxon>Cystobacterineae</taxon>
        <taxon>Myxococcaceae</taxon>
        <taxon>Pyxidicoccus</taxon>
    </lineage>
</organism>
<evidence type="ECO:0000256" key="2">
    <source>
        <dbReference type="ARBA" id="ARBA00008420"/>
    </source>
</evidence>
<proteinExistence type="inferred from homology"/>
<keyword evidence="8" id="KW-0311">Gluconate utilization</keyword>
<gene>
    <name evidence="11" type="ORF">HG543_14395</name>
</gene>
<keyword evidence="12" id="KW-1185">Reference proteome</keyword>
<evidence type="ECO:0000256" key="4">
    <source>
        <dbReference type="ARBA" id="ARBA00022679"/>
    </source>
</evidence>
<dbReference type="PANTHER" id="PTHR43442:SF3">
    <property type="entry name" value="GLUCONOKINASE-RELATED"/>
    <property type="match status" value="1"/>
</dbReference>
<reference evidence="11 12" key="1">
    <citation type="submission" date="2020-04" db="EMBL/GenBank/DDBJ databases">
        <title>Draft genome of Pyxidicoccus fallax type strain.</title>
        <authorList>
            <person name="Whitworth D.E."/>
        </authorList>
    </citation>
    <scope>NUCLEOTIDE SEQUENCE [LARGE SCALE GENOMIC DNA]</scope>
    <source>
        <strain evidence="11 12">DSM 14698</strain>
    </source>
</reference>
<evidence type="ECO:0000313" key="11">
    <source>
        <dbReference type="EMBL" id="NMO16030.1"/>
    </source>
</evidence>
<keyword evidence="7 10" id="KW-0067">ATP-binding</keyword>
<evidence type="ECO:0000313" key="12">
    <source>
        <dbReference type="Proteomes" id="UP000518300"/>
    </source>
</evidence>
<dbReference type="GO" id="GO:0005737">
    <property type="term" value="C:cytoplasm"/>
    <property type="evidence" value="ECO:0007669"/>
    <property type="project" value="TreeGrafter"/>
</dbReference>
<dbReference type="Gene3D" id="3.40.50.300">
    <property type="entry name" value="P-loop containing nucleotide triphosphate hydrolases"/>
    <property type="match status" value="1"/>
</dbReference>
<dbReference type="PANTHER" id="PTHR43442">
    <property type="entry name" value="GLUCONOKINASE-RELATED"/>
    <property type="match status" value="1"/>
</dbReference>
<comment type="caution">
    <text evidence="11">The sequence shown here is derived from an EMBL/GenBank/DDBJ whole genome shotgun (WGS) entry which is preliminary data.</text>
</comment>
<dbReference type="GO" id="GO:0019521">
    <property type="term" value="P:D-gluconate metabolic process"/>
    <property type="evidence" value="ECO:0007669"/>
    <property type="project" value="UniProtKB-KW"/>
</dbReference>
<accession>A0A848LAE2</accession>
<dbReference type="Pfam" id="PF13671">
    <property type="entry name" value="AAA_33"/>
    <property type="match status" value="1"/>
</dbReference>
<evidence type="ECO:0000256" key="5">
    <source>
        <dbReference type="ARBA" id="ARBA00022741"/>
    </source>
</evidence>
<evidence type="ECO:0000256" key="7">
    <source>
        <dbReference type="ARBA" id="ARBA00022840"/>
    </source>
</evidence>
<keyword evidence="5 10" id="KW-0547">Nucleotide-binding</keyword>
<evidence type="ECO:0000256" key="6">
    <source>
        <dbReference type="ARBA" id="ARBA00022777"/>
    </source>
</evidence>